<feature type="signal peptide" evidence="3">
    <location>
        <begin position="1"/>
        <end position="27"/>
    </location>
</feature>
<keyword evidence="6" id="KW-1185">Reference proteome</keyword>
<keyword evidence="1 3" id="KW-0732">Signal</keyword>
<dbReference type="RefSeq" id="XP_021863530.1">
    <property type="nucleotide sequence ID" value="XM_022007838.1"/>
</dbReference>
<proteinExistence type="predicted"/>
<evidence type="ECO:0000259" key="4">
    <source>
        <dbReference type="Pfam" id="PF07250"/>
    </source>
</evidence>
<dbReference type="OrthoDB" id="2019572at2759"/>
<feature type="domain" description="Glyoxal oxidase N-terminal" evidence="4">
    <location>
        <begin position="54"/>
        <end position="449"/>
    </location>
</feature>
<dbReference type="SUPFAM" id="SSF81296">
    <property type="entry name" value="E set domains"/>
    <property type="match status" value="1"/>
</dbReference>
<dbReference type="PANTHER" id="PTHR32208:SF54">
    <property type="entry name" value="ALDEHYDE OXIDASE GLOX-LIKE"/>
    <property type="match status" value="1"/>
</dbReference>
<dbReference type="Gene3D" id="2.130.10.80">
    <property type="entry name" value="Galactose oxidase/kelch, beta-propeller"/>
    <property type="match status" value="1"/>
</dbReference>
<feature type="chain" id="PRO_5040369132" evidence="3">
    <location>
        <begin position="28"/>
        <end position="646"/>
    </location>
</feature>
<dbReference type="SUPFAM" id="SSF50965">
    <property type="entry name" value="Galactose oxidase, central domain"/>
    <property type="match status" value="1"/>
</dbReference>
<evidence type="ECO:0000313" key="7">
    <source>
        <dbReference type="RefSeq" id="XP_021863530.1"/>
    </source>
</evidence>
<evidence type="ECO:0000256" key="2">
    <source>
        <dbReference type="SAM" id="MobiDB-lite"/>
    </source>
</evidence>
<dbReference type="InterPro" id="IPR015202">
    <property type="entry name" value="GO-like_E_set"/>
</dbReference>
<feature type="region of interest" description="Disordered" evidence="2">
    <location>
        <begin position="487"/>
        <end position="543"/>
    </location>
</feature>
<dbReference type="InterPro" id="IPR009880">
    <property type="entry name" value="Glyoxal_oxidase_N"/>
</dbReference>
<dbReference type="InterPro" id="IPR011043">
    <property type="entry name" value="Gal_Oxase/kelch_b-propeller"/>
</dbReference>
<dbReference type="InterPro" id="IPR013783">
    <property type="entry name" value="Ig-like_fold"/>
</dbReference>
<feature type="compositionally biased region" description="Basic residues" evidence="2">
    <location>
        <begin position="506"/>
        <end position="518"/>
    </location>
</feature>
<dbReference type="InterPro" id="IPR037293">
    <property type="entry name" value="Gal_Oxidase_central_sf"/>
</dbReference>
<evidence type="ECO:0000313" key="6">
    <source>
        <dbReference type="Proteomes" id="UP000813463"/>
    </source>
</evidence>
<evidence type="ECO:0000259" key="5">
    <source>
        <dbReference type="Pfam" id="PF09118"/>
    </source>
</evidence>
<feature type="domain" description="Galactose oxidase-like Early set" evidence="5">
    <location>
        <begin position="551"/>
        <end position="643"/>
    </location>
</feature>
<sequence length="646" mass="72494">MEHKLNFFTKFLAILATFSLTFHPCICIVSKSSNPIGKEGEWQLLRDNVGVVPMHMALTHMNTILIFDQTGKGPSAYLLNHRSHGGECHQNHASDVRDSSCFAHSVEYHIGTNSLRPLKIESDPFCSSGSFLSNGTLLQTGGYANGYKKIRNFVPCGDGRCDWRLSKTKLAKDRWYASNQLLPGEKERVIVVGGKKVFSYEFVPRKSSQVASYAMPFLHNTYNKSEGGNNLYPFLHLSSDGHLFIFANRDSILFDYRLDRVVKTYPRMPGGGSRSYPSSGSSVILPLDHRDGFLKVEVMICGGAAEGAYSAARGGQFLEGLRTCGRMEITGHKNKWNMEEMPHPRLLMDMVILPTGHILLINGAQSGAGGWNNADRPAQQPFLYKARRPLGKRFLVLQETDVARMYHSSAVLLPDGRILIGGGNPNERYVFNNVRYPTELKLQAFAPQYTDYRFHHVRPSNISIENNRNRFRHRNNVMESKINRIHHTTTRPSNTSRTHTNIGSHASHHISRPPRKISRGQGHVIRPTTPPRTSSIKKNINGNGNGNETVDIKYGEEFEVTFWLGRKINGEVEFNAYAPPFTTHSVSMNQRLLKLRSIRIVEDDGGRVNAVVIAPPSPNVAPSGYYMLFLVHGGIPSTAQWIRFVH</sequence>
<dbReference type="InterPro" id="IPR014756">
    <property type="entry name" value="Ig_E-set"/>
</dbReference>
<dbReference type="Gene3D" id="2.60.40.10">
    <property type="entry name" value="Immunoglobulins"/>
    <property type="match status" value="1"/>
</dbReference>
<protein>
    <submittedName>
        <fullName evidence="7">Aldehyde oxidase GLOX-like</fullName>
    </submittedName>
</protein>
<name>A0A9R0K9L0_SPIOL</name>
<dbReference type="KEGG" id="soe:110802389"/>
<dbReference type="CDD" id="cd02851">
    <property type="entry name" value="E_set_GO_C"/>
    <property type="match status" value="1"/>
</dbReference>
<dbReference type="GeneID" id="110802389"/>
<dbReference type="Proteomes" id="UP000813463">
    <property type="component" value="Chromosome 1"/>
</dbReference>
<feature type="compositionally biased region" description="Polar residues" evidence="2">
    <location>
        <begin position="490"/>
        <end position="504"/>
    </location>
</feature>
<accession>A0A9R0K9L0</accession>
<organism evidence="6 7">
    <name type="scientific">Spinacia oleracea</name>
    <name type="common">Spinach</name>
    <dbReference type="NCBI Taxonomy" id="3562"/>
    <lineage>
        <taxon>Eukaryota</taxon>
        <taxon>Viridiplantae</taxon>
        <taxon>Streptophyta</taxon>
        <taxon>Embryophyta</taxon>
        <taxon>Tracheophyta</taxon>
        <taxon>Spermatophyta</taxon>
        <taxon>Magnoliopsida</taxon>
        <taxon>eudicotyledons</taxon>
        <taxon>Gunneridae</taxon>
        <taxon>Pentapetalae</taxon>
        <taxon>Caryophyllales</taxon>
        <taxon>Chenopodiaceae</taxon>
        <taxon>Chenopodioideae</taxon>
        <taxon>Anserineae</taxon>
        <taxon>Spinacia</taxon>
    </lineage>
</organism>
<dbReference type="PANTHER" id="PTHR32208">
    <property type="entry name" value="SECRETED PROTEIN-RELATED"/>
    <property type="match status" value="1"/>
</dbReference>
<gene>
    <name evidence="7" type="primary">LOC110802389</name>
</gene>
<evidence type="ECO:0000256" key="3">
    <source>
        <dbReference type="SAM" id="SignalP"/>
    </source>
</evidence>
<reference evidence="6" key="1">
    <citation type="journal article" date="2021" name="Nat. Commun.">
        <title>Genomic analyses provide insights into spinach domestication and the genetic basis of agronomic traits.</title>
        <authorList>
            <person name="Cai X."/>
            <person name="Sun X."/>
            <person name="Xu C."/>
            <person name="Sun H."/>
            <person name="Wang X."/>
            <person name="Ge C."/>
            <person name="Zhang Z."/>
            <person name="Wang Q."/>
            <person name="Fei Z."/>
            <person name="Jiao C."/>
            <person name="Wang Q."/>
        </authorList>
    </citation>
    <scope>NUCLEOTIDE SEQUENCE [LARGE SCALE GENOMIC DNA]</scope>
    <source>
        <strain evidence="6">cv. Varoflay</strain>
    </source>
</reference>
<evidence type="ECO:0000256" key="1">
    <source>
        <dbReference type="ARBA" id="ARBA00022729"/>
    </source>
</evidence>
<dbReference type="Pfam" id="PF09118">
    <property type="entry name" value="GO-like_E_set"/>
    <property type="match status" value="1"/>
</dbReference>
<reference evidence="7" key="2">
    <citation type="submission" date="2025-08" db="UniProtKB">
        <authorList>
            <consortium name="RefSeq"/>
        </authorList>
    </citation>
    <scope>IDENTIFICATION</scope>
    <source>
        <tissue evidence="7">Leaf</tissue>
    </source>
</reference>
<dbReference type="Pfam" id="PF07250">
    <property type="entry name" value="Glyoxal_oxid_N"/>
    <property type="match status" value="1"/>
</dbReference>
<dbReference type="AlphaFoldDB" id="A0A9R0K9L0"/>